<evidence type="ECO:0000313" key="2">
    <source>
        <dbReference type="Proteomes" id="UP000805704"/>
    </source>
</evidence>
<protein>
    <submittedName>
        <fullName evidence="1">Uncharacterized protein</fullName>
    </submittedName>
</protein>
<reference evidence="1" key="1">
    <citation type="submission" date="2020-04" db="EMBL/GenBank/DDBJ databases">
        <title>A chromosome-scale assembly and high-density genetic map of the yellow drum (Nibea albiflora) genome.</title>
        <authorList>
            <person name="Xu D."/>
            <person name="Zhang W."/>
            <person name="Chen R."/>
            <person name="Tan P."/>
            <person name="Wang L."/>
            <person name="Song H."/>
            <person name="Tian L."/>
            <person name="Zhu Q."/>
            <person name="Wang B."/>
        </authorList>
    </citation>
    <scope>NUCLEOTIDE SEQUENCE</scope>
    <source>
        <strain evidence="1">ZJHYS-2018</strain>
    </source>
</reference>
<dbReference type="Proteomes" id="UP000805704">
    <property type="component" value="Chromosome 4"/>
</dbReference>
<name>A0ACB7ENU0_NIBAL</name>
<dbReference type="EMBL" id="CM024792">
    <property type="protein sequence ID" value="KAG8003313.1"/>
    <property type="molecule type" value="Genomic_DNA"/>
</dbReference>
<evidence type="ECO:0000313" key="1">
    <source>
        <dbReference type="EMBL" id="KAG8003313.1"/>
    </source>
</evidence>
<keyword evidence="2" id="KW-1185">Reference proteome</keyword>
<accession>A0ACB7ENU0</accession>
<proteinExistence type="predicted"/>
<sequence>MNEPVIQDVVQDVIQGVVQAAVQEVAQEDLLQAELAKLQQQGALVMLNTVLTMIGLGHRINYTAEPPRPRLILAPKPDPDFVQTWRKKLISRMQHPDIVLNHLQDSGILNSANREAINIFAVHKEKNRALVDLVLRKGDKAQEVFYKALSQSEPFLLQELEGSPIRIKNPSEMLVLAEMLEFLVSEELRCFQWLVKDHMIDESSPIGEQLQHADRPTTQRLLGEYFGSEQGETVAKNILLKIVPTLSVCLRGKAVTSQSSSDIRSEMSMDTSVFKITPKVFEDGNMFRLRCFQPGIFHCCKTGLLLAGIGDVVYQVIPWDVDFLSSKGLRPAGPLFRFTVISGSFHQLYLPHCQLTSDGALNLSVAHVTGDSVDFITPGQLTEHHVIIDVSGFSCFGLVMPVASNSPISGLVLIFSQLSTRSLFILLLQRNINLPQVITDWKRRSGAEYVETIPHCELIPNQMYKLSTEPITFIQPESSKFVNFSDYNNFLASFQVQLAADVRSVAIQLMRSVAPLPLIGWLFGSIESVVWRQVVQMEVCVPESADVKLLLINMLNTLGKEDLKTFQHFLGLQSDPIPISRLEGEDRIRTVDLMVQQYHTEGAKEVTEKILKRMKYNELAEKLQRI</sequence>
<comment type="caution">
    <text evidence="1">The sequence shown here is derived from an EMBL/GenBank/DDBJ whole genome shotgun (WGS) entry which is preliminary data.</text>
</comment>
<organism evidence="1 2">
    <name type="scientific">Nibea albiflora</name>
    <name type="common">Yellow drum</name>
    <name type="synonym">Corvina albiflora</name>
    <dbReference type="NCBI Taxonomy" id="240163"/>
    <lineage>
        <taxon>Eukaryota</taxon>
        <taxon>Metazoa</taxon>
        <taxon>Chordata</taxon>
        <taxon>Craniata</taxon>
        <taxon>Vertebrata</taxon>
        <taxon>Euteleostomi</taxon>
        <taxon>Actinopterygii</taxon>
        <taxon>Neopterygii</taxon>
        <taxon>Teleostei</taxon>
        <taxon>Neoteleostei</taxon>
        <taxon>Acanthomorphata</taxon>
        <taxon>Eupercaria</taxon>
        <taxon>Sciaenidae</taxon>
        <taxon>Nibea</taxon>
    </lineage>
</organism>
<gene>
    <name evidence="1" type="ORF">GBF38_018309</name>
</gene>